<evidence type="ECO:0000313" key="3">
    <source>
        <dbReference type="Proteomes" id="UP000541444"/>
    </source>
</evidence>
<accession>A0A7J7MUG8</accession>
<proteinExistence type="predicted"/>
<comment type="caution">
    <text evidence="2">The sequence shown here is derived from an EMBL/GenBank/DDBJ whole genome shotgun (WGS) entry which is preliminary data.</text>
</comment>
<reference evidence="2 3" key="1">
    <citation type="journal article" date="2020" name="IScience">
        <title>Genome Sequencing of the Endangered Kingdonia uniflora (Circaeasteraceae, Ranunculales) Reveals Potential Mechanisms of Evolutionary Specialization.</title>
        <authorList>
            <person name="Sun Y."/>
            <person name="Deng T."/>
            <person name="Zhang A."/>
            <person name="Moore M.J."/>
            <person name="Landis J.B."/>
            <person name="Lin N."/>
            <person name="Zhang H."/>
            <person name="Zhang X."/>
            <person name="Huang J."/>
            <person name="Zhang X."/>
            <person name="Sun H."/>
            <person name="Wang H."/>
        </authorList>
    </citation>
    <scope>NUCLEOTIDE SEQUENCE [LARGE SCALE GENOMIC DNA]</scope>
    <source>
        <strain evidence="2">TB1705</strain>
        <tissue evidence="2">Leaf</tissue>
    </source>
</reference>
<protein>
    <submittedName>
        <fullName evidence="2">Uncharacterized protein</fullName>
    </submittedName>
</protein>
<evidence type="ECO:0000256" key="1">
    <source>
        <dbReference type="SAM" id="MobiDB-lite"/>
    </source>
</evidence>
<feature type="compositionally biased region" description="Polar residues" evidence="1">
    <location>
        <begin position="286"/>
        <end position="298"/>
    </location>
</feature>
<keyword evidence="3" id="KW-1185">Reference proteome</keyword>
<dbReference type="AlphaFoldDB" id="A0A7J7MUG8"/>
<feature type="region of interest" description="Disordered" evidence="1">
    <location>
        <begin position="255"/>
        <end position="298"/>
    </location>
</feature>
<sequence length="298" mass="32802">MTIFHGTDKLNNKIDNQQVILERKKPLMAHSANRTATFHPNSHKMKTLNLRKSTMPITQLALYTPQLVSRPQGPMPEETQSKKYGGHLPVMAPCLEKDGALEEVQLVNDQMIYGVNDEDELYLRDIGAEEGMENRKEEVEQGNVQDGELDKVVPFPEAQVGEGNGGKNGVGLGLIPNLTQKRRWTILGSNQYLGRYKMITFYESLSPGTRKTKKTGTRKTKKKLDGHDLIANQISQMEKVNIVEDVENDSLNKMIGIGGDDDTQDSLLIGGGSSVVSKPPSKGQEESTASGSGASYSM</sequence>
<organism evidence="2 3">
    <name type="scientific">Kingdonia uniflora</name>
    <dbReference type="NCBI Taxonomy" id="39325"/>
    <lineage>
        <taxon>Eukaryota</taxon>
        <taxon>Viridiplantae</taxon>
        <taxon>Streptophyta</taxon>
        <taxon>Embryophyta</taxon>
        <taxon>Tracheophyta</taxon>
        <taxon>Spermatophyta</taxon>
        <taxon>Magnoliopsida</taxon>
        <taxon>Ranunculales</taxon>
        <taxon>Circaeasteraceae</taxon>
        <taxon>Kingdonia</taxon>
    </lineage>
</organism>
<name>A0A7J7MUG8_9MAGN</name>
<dbReference type="Proteomes" id="UP000541444">
    <property type="component" value="Unassembled WGS sequence"/>
</dbReference>
<evidence type="ECO:0000313" key="2">
    <source>
        <dbReference type="EMBL" id="KAF6158536.1"/>
    </source>
</evidence>
<gene>
    <name evidence="2" type="ORF">GIB67_040050</name>
</gene>
<dbReference type="EMBL" id="JACGCM010001219">
    <property type="protein sequence ID" value="KAF6158536.1"/>
    <property type="molecule type" value="Genomic_DNA"/>
</dbReference>